<dbReference type="SUPFAM" id="SSF56219">
    <property type="entry name" value="DNase I-like"/>
    <property type="match status" value="1"/>
</dbReference>
<dbReference type="PANTHER" id="PTHR33710:SF35">
    <property type="entry name" value="RNA-DIRECTED DNA POLYMERASE (REVERSE TRANSCRIPTASE)_ RIBONUCLEASE H"/>
    <property type="match status" value="1"/>
</dbReference>
<dbReference type="Gene3D" id="3.60.10.10">
    <property type="entry name" value="Endonuclease/exonuclease/phosphatase"/>
    <property type="match status" value="1"/>
</dbReference>
<keyword evidence="2" id="KW-1185">Reference proteome</keyword>
<comment type="caution">
    <text evidence="1">The sequence shown here is derived from an EMBL/GenBank/DDBJ whole genome shotgun (WGS) entry which is preliminary data.</text>
</comment>
<name>A0ABQ7WJA8_SOLTU</name>
<dbReference type="Proteomes" id="UP000826656">
    <property type="component" value="Unassembled WGS sequence"/>
</dbReference>
<proteinExistence type="predicted"/>
<organism evidence="1 2">
    <name type="scientific">Solanum tuberosum</name>
    <name type="common">Potato</name>
    <dbReference type="NCBI Taxonomy" id="4113"/>
    <lineage>
        <taxon>Eukaryota</taxon>
        <taxon>Viridiplantae</taxon>
        <taxon>Streptophyta</taxon>
        <taxon>Embryophyta</taxon>
        <taxon>Tracheophyta</taxon>
        <taxon>Spermatophyta</taxon>
        <taxon>Magnoliopsida</taxon>
        <taxon>eudicotyledons</taxon>
        <taxon>Gunneridae</taxon>
        <taxon>Pentapetalae</taxon>
        <taxon>asterids</taxon>
        <taxon>lamiids</taxon>
        <taxon>Solanales</taxon>
        <taxon>Solanaceae</taxon>
        <taxon>Solanoideae</taxon>
        <taxon>Solaneae</taxon>
        <taxon>Solanum</taxon>
    </lineage>
</organism>
<dbReference type="InterPro" id="IPR036875">
    <property type="entry name" value="Znf_CCHC_sf"/>
</dbReference>
<accession>A0ABQ7WJA8</accession>
<dbReference type="InterPro" id="IPR036691">
    <property type="entry name" value="Endo/exonu/phosph_ase_sf"/>
</dbReference>
<dbReference type="EMBL" id="JAIVGD010000001">
    <property type="protein sequence ID" value="KAH0780835.1"/>
    <property type="molecule type" value="Genomic_DNA"/>
</dbReference>
<sequence>MAKIRVEVDLLKSLPQSVWDGLEDDKSPLKGYCKHCRKIGHYIVDCRALERINVVPKIVIQDNEQHIVEAEEKQPNPKELDTNVEAVLIELLYGLSDIGLIGHKFTWCNNWRPNKRIWMRLDRILVHDDWTKKFQNNIVRHLSRSGSDHRPLLLKCHSDAHSHIKYFKFLNFWIDKPDFLQTVQSSWNENVHGSSMWGLQCKLKRLAKTLSLWSKHKIGDDNAQVKEWEAKIELLEDLYIMNV</sequence>
<reference evidence="1 2" key="1">
    <citation type="journal article" date="2021" name="bioRxiv">
        <title>Chromosome-scale and haplotype-resolved genome assembly of a tetraploid potato cultivar.</title>
        <authorList>
            <person name="Sun H."/>
            <person name="Jiao W.-B."/>
            <person name="Krause K."/>
            <person name="Campoy J.A."/>
            <person name="Goel M."/>
            <person name="Folz-Donahue K."/>
            <person name="Kukat C."/>
            <person name="Huettel B."/>
            <person name="Schneeberger K."/>
        </authorList>
    </citation>
    <scope>NUCLEOTIDE SEQUENCE [LARGE SCALE GENOMIC DNA]</scope>
    <source>
        <strain evidence="1">SolTubOtavaFocal</strain>
        <tissue evidence="1">Leaves</tissue>
    </source>
</reference>
<evidence type="ECO:0000313" key="2">
    <source>
        <dbReference type="Proteomes" id="UP000826656"/>
    </source>
</evidence>
<evidence type="ECO:0008006" key="3">
    <source>
        <dbReference type="Google" id="ProtNLM"/>
    </source>
</evidence>
<evidence type="ECO:0000313" key="1">
    <source>
        <dbReference type="EMBL" id="KAH0780835.1"/>
    </source>
</evidence>
<gene>
    <name evidence="1" type="ORF">KY290_000433</name>
</gene>
<protein>
    <recommendedName>
        <fullName evidence="3">Non-LTR retroelement reverse transcriptase</fullName>
    </recommendedName>
</protein>
<dbReference type="PANTHER" id="PTHR33710">
    <property type="entry name" value="BNAC02G09200D PROTEIN"/>
    <property type="match status" value="1"/>
</dbReference>
<dbReference type="SUPFAM" id="SSF57756">
    <property type="entry name" value="Retrovirus zinc finger-like domains"/>
    <property type="match status" value="1"/>
</dbReference>